<feature type="signal peptide" evidence="1">
    <location>
        <begin position="1"/>
        <end position="21"/>
    </location>
</feature>
<dbReference type="InterPro" id="IPR021698">
    <property type="entry name" value="DUF3280"/>
</dbReference>
<dbReference type="Pfam" id="PF11684">
    <property type="entry name" value="DUF3280"/>
    <property type="match status" value="1"/>
</dbReference>
<accession>A0A0D6JAT1</accession>
<protein>
    <recommendedName>
        <fullName evidence="4">DUF2380 domain-containing protein</fullName>
    </recommendedName>
</protein>
<evidence type="ECO:0008006" key="4">
    <source>
        <dbReference type="Google" id="ProtNLM"/>
    </source>
</evidence>
<dbReference type="AlphaFoldDB" id="A0A0D6JAT1"/>
<reference evidence="3" key="1">
    <citation type="submission" date="2015-02" db="EMBL/GenBank/DDBJ databases">
        <authorList>
            <person name="Chooi Y.-H."/>
        </authorList>
    </citation>
    <scope>NUCLEOTIDE SEQUENCE [LARGE SCALE GENOMIC DNA]</scope>
    <source>
        <strain evidence="3">strain Y</strain>
    </source>
</reference>
<dbReference type="RefSeq" id="WP_046476423.1">
    <property type="nucleotide sequence ID" value="NZ_LN829118.1"/>
</dbReference>
<organism evidence="2 3">
    <name type="scientific">Candidatus Filomicrobium marinum</name>
    <dbReference type="NCBI Taxonomy" id="1608628"/>
    <lineage>
        <taxon>Bacteria</taxon>
        <taxon>Pseudomonadati</taxon>
        <taxon>Pseudomonadota</taxon>
        <taxon>Alphaproteobacteria</taxon>
        <taxon>Hyphomicrobiales</taxon>
        <taxon>Hyphomicrobiaceae</taxon>
        <taxon>Filomicrobium</taxon>
    </lineage>
</organism>
<proteinExistence type="predicted"/>
<keyword evidence="3" id="KW-1185">Reference proteome</keyword>
<evidence type="ECO:0000313" key="3">
    <source>
        <dbReference type="Proteomes" id="UP000033187"/>
    </source>
</evidence>
<sequence length="173" mass="19142">MILRTVAIYLMLIGFAQASFASGATKTAIFPFEMVIEQQMGGVGLPPVPNEAERARLELITDELKRLLKETGKYEPLDLSSVNSDIEEQTPFNRCDGCEVEVAKKAGAELSVLGVVHEATAVLLNVSIFVRNVDDGTLRNSMAVSIHENDDKGWLRAVRWLVKNRLSDQEPQK</sequence>
<dbReference type="EMBL" id="LN829119">
    <property type="protein sequence ID" value="CPR15939.1"/>
    <property type="molecule type" value="Genomic_DNA"/>
</dbReference>
<gene>
    <name evidence="2" type="ORF">YBN1229_v1_0573</name>
</gene>
<dbReference type="KEGG" id="fiy:BN1229_v1_0573"/>
<name>A0A0D6JAT1_9HYPH</name>
<evidence type="ECO:0000313" key="2">
    <source>
        <dbReference type="EMBL" id="CPR15939.1"/>
    </source>
</evidence>
<dbReference type="Proteomes" id="UP000033187">
    <property type="component" value="Chromosome 1"/>
</dbReference>
<dbReference type="KEGG" id="fil:BN1229_v1_0571"/>
<feature type="chain" id="PRO_5002306238" description="DUF2380 domain-containing protein" evidence="1">
    <location>
        <begin position="22"/>
        <end position="173"/>
    </location>
</feature>
<dbReference type="OrthoDB" id="8089716at2"/>
<keyword evidence="1" id="KW-0732">Signal</keyword>
<evidence type="ECO:0000256" key="1">
    <source>
        <dbReference type="SAM" id="SignalP"/>
    </source>
</evidence>